<evidence type="ECO:0000313" key="6">
    <source>
        <dbReference type="EMBL" id="MVX60257.1"/>
    </source>
</evidence>
<accession>A0A6N8JMF7</accession>
<keyword evidence="3" id="KW-0274">FAD</keyword>
<dbReference type="Pfam" id="PF00890">
    <property type="entry name" value="FAD_binding_2"/>
    <property type="match status" value="1"/>
</dbReference>
<evidence type="ECO:0000256" key="2">
    <source>
        <dbReference type="ARBA" id="ARBA00022630"/>
    </source>
</evidence>
<dbReference type="AlphaFoldDB" id="A0A6N8JMF7"/>
<dbReference type="InterPro" id="IPR003953">
    <property type="entry name" value="FAD-dep_OxRdtase_2_FAD-bd"/>
</dbReference>
<feature type="domain" description="FAD-dependent oxidoreductase 2 FAD-binding" evidence="5">
    <location>
        <begin position="65"/>
        <end position="157"/>
    </location>
</feature>
<dbReference type="SUPFAM" id="SSF56425">
    <property type="entry name" value="Succinate dehydrogenase/fumarate reductase flavoprotein, catalytic domain"/>
    <property type="match status" value="1"/>
</dbReference>
<gene>
    <name evidence="6" type="ORF">GKZ27_02075</name>
</gene>
<dbReference type="InterPro" id="IPR050315">
    <property type="entry name" value="FAD-oxidoreductase_2"/>
</dbReference>
<keyword evidence="7" id="KW-1185">Reference proteome</keyword>
<keyword evidence="2" id="KW-0285">Flavoprotein</keyword>
<dbReference type="PANTHER" id="PTHR43400">
    <property type="entry name" value="FUMARATE REDUCTASE"/>
    <property type="match status" value="1"/>
</dbReference>
<comment type="cofactor">
    <cofactor evidence="1">
        <name>FAD</name>
        <dbReference type="ChEBI" id="CHEBI:57692"/>
    </cofactor>
</comment>
<dbReference type="GO" id="GO:0008202">
    <property type="term" value="P:steroid metabolic process"/>
    <property type="evidence" value="ECO:0007669"/>
    <property type="project" value="UniProtKB-ARBA"/>
</dbReference>
<evidence type="ECO:0000256" key="4">
    <source>
        <dbReference type="ARBA" id="ARBA00023002"/>
    </source>
</evidence>
<dbReference type="GO" id="GO:0033765">
    <property type="term" value="F:steroid dehydrogenase activity, acting on the CH-CH group of donors"/>
    <property type="evidence" value="ECO:0007669"/>
    <property type="project" value="UniProtKB-ARBA"/>
</dbReference>
<dbReference type="EMBL" id="WSRR01000003">
    <property type="protein sequence ID" value="MVX60257.1"/>
    <property type="molecule type" value="Genomic_DNA"/>
</dbReference>
<sequence length="198" mass="21482">MNHPMSSRLMASSIKQFKHQAAPMSNAGWAAPNTKFITAFEEWLNGIEKEMGKRIESGSLVKAESLDELAEKIGVPADQLKKSVDEYNAAYQAGVDTKFDVPAQFLSEVKTAPFYATPLVCSTLTIPFGLHVDNNSQVCTEEDEPIDGLFAIGNVQGDFFGKDYPVHCPGISHSRCLVFGQLVGEALAKDTVLTALIA</sequence>
<dbReference type="InterPro" id="IPR036188">
    <property type="entry name" value="FAD/NAD-bd_sf"/>
</dbReference>
<dbReference type="Gene3D" id="3.90.700.10">
    <property type="entry name" value="Succinate dehydrogenase/fumarate reductase flavoprotein, catalytic domain"/>
    <property type="match status" value="1"/>
</dbReference>
<dbReference type="OrthoDB" id="9813348at2"/>
<evidence type="ECO:0000256" key="1">
    <source>
        <dbReference type="ARBA" id="ARBA00001974"/>
    </source>
</evidence>
<name>A0A6N8JMF7_9ACTN</name>
<reference evidence="6 7" key="1">
    <citation type="submission" date="2019-12" db="EMBL/GenBank/DDBJ databases">
        <title>Microbes associate with the intestines of laboratory mice.</title>
        <authorList>
            <person name="Navarre W."/>
            <person name="Wong E."/>
        </authorList>
    </citation>
    <scope>NUCLEOTIDE SEQUENCE [LARGE SCALE GENOMIC DNA]</scope>
    <source>
        <strain evidence="6 7">NM66_B29</strain>
    </source>
</reference>
<dbReference type="InterPro" id="IPR027477">
    <property type="entry name" value="Succ_DH/fumarate_Rdtase_cat_sf"/>
</dbReference>
<dbReference type="PANTHER" id="PTHR43400:SF10">
    <property type="entry name" value="3-OXOSTEROID 1-DEHYDROGENASE"/>
    <property type="match status" value="1"/>
</dbReference>
<evidence type="ECO:0000259" key="5">
    <source>
        <dbReference type="Pfam" id="PF00890"/>
    </source>
</evidence>
<comment type="caution">
    <text evidence="6">The sequence shown here is derived from an EMBL/GenBank/DDBJ whole genome shotgun (WGS) entry which is preliminary data.</text>
</comment>
<dbReference type="Proteomes" id="UP000463388">
    <property type="component" value="Unassembled WGS sequence"/>
</dbReference>
<organism evidence="6 7">
    <name type="scientific">Adlercreutzia mucosicola</name>
    <dbReference type="NCBI Taxonomy" id="580026"/>
    <lineage>
        <taxon>Bacteria</taxon>
        <taxon>Bacillati</taxon>
        <taxon>Actinomycetota</taxon>
        <taxon>Coriobacteriia</taxon>
        <taxon>Eggerthellales</taxon>
        <taxon>Eggerthellaceae</taxon>
        <taxon>Adlercreutzia</taxon>
    </lineage>
</organism>
<keyword evidence="4" id="KW-0560">Oxidoreductase</keyword>
<dbReference type="RefSeq" id="WP_160344702.1">
    <property type="nucleotide sequence ID" value="NZ_WSRR01000003.1"/>
</dbReference>
<protein>
    <submittedName>
        <fullName evidence="6">FAD-binding protein</fullName>
    </submittedName>
</protein>
<proteinExistence type="predicted"/>
<evidence type="ECO:0000256" key="3">
    <source>
        <dbReference type="ARBA" id="ARBA00022827"/>
    </source>
</evidence>
<evidence type="ECO:0000313" key="7">
    <source>
        <dbReference type="Proteomes" id="UP000463388"/>
    </source>
</evidence>
<dbReference type="Gene3D" id="3.50.50.60">
    <property type="entry name" value="FAD/NAD(P)-binding domain"/>
    <property type="match status" value="1"/>
</dbReference>